<dbReference type="Proteomes" id="UP000285744">
    <property type="component" value="Unassembled WGS sequence"/>
</dbReference>
<dbReference type="SUPFAM" id="SSF82771">
    <property type="entry name" value="GIY-YIG endonuclease"/>
    <property type="match status" value="1"/>
</dbReference>
<feature type="region of interest" description="Disordered" evidence="1">
    <location>
        <begin position="149"/>
        <end position="170"/>
    </location>
</feature>
<accession>A0A420ESG9</accession>
<dbReference type="EMBL" id="RAQQ01000039">
    <property type="protein sequence ID" value="RKF23625.1"/>
    <property type="molecule type" value="Genomic_DNA"/>
</dbReference>
<protein>
    <submittedName>
        <fullName evidence="3">GIY-YIG nuclease family protein</fullName>
    </submittedName>
</protein>
<dbReference type="Gene3D" id="3.40.1440.10">
    <property type="entry name" value="GIY-YIG endonuclease"/>
    <property type="match status" value="1"/>
</dbReference>
<feature type="domain" description="GIY-YIG" evidence="2">
    <location>
        <begin position="36"/>
        <end position="121"/>
    </location>
</feature>
<reference evidence="3 4" key="1">
    <citation type="journal article" date="2018" name="Int. J. Syst. Evol. Microbiol.">
        <title>Micromonospora globbae sp. nov., an endophytic actinomycete isolated from roots of Globba winitii C. H. Wright.</title>
        <authorList>
            <person name="Kuncharoen N."/>
            <person name="Pittayakhajonwut P."/>
            <person name="Tanasupawat S."/>
        </authorList>
    </citation>
    <scope>NUCLEOTIDE SEQUENCE [LARGE SCALE GENOMIC DNA]</scope>
    <source>
        <strain evidence="3 4">WPS1-2</strain>
    </source>
</reference>
<organism evidence="3 4">
    <name type="scientific">Micromonospora globbae</name>
    <dbReference type="NCBI Taxonomy" id="1894969"/>
    <lineage>
        <taxon>Bacteria</taxon>
        <taxon>Bacillati</taxon>
        <taxon>Actinomycetota</taxon>
        <taxon>Actinomycetes</taxon>
        <taxon>Micromonosporales</taxon>
        <taxon>Micromonosporaceae</taxon>
        <taxon>Micromonospora</taxon>
    </lineage>
</organism>
<dbReference type="RefSeq" id="WP_120332038.1">
    <property type="nucleotide sequence ID" value="NZ_RAQQ01000039.1"/>
</dbReference>
<dbReference type="PROSITE" id="PS50164">
    <property type="entry name" value="GIY_YIG"/>
    <property type="match status" value="1"/>
</dbReference>
<dbReference type="AlphaFoldDB" id="A0A420ESG9"/>
<name>A0A420ESG9_9ACTN</name>
<evidence type="ECO:0000313" key="4">
    <source>
        <dbReference type="Proteomes" id="UP000285744"/>
    </source>
</evidence>
<evidence type="ECO:0000313" key="3">
    <source>
        <dbReference type="EMBL" id="RKF23625.1"/>
    </source>
</evidence>
<proteinExistence type="predicted"/>
<evidence type="ECO:0000259" key="2">
    <source>
        <dbReference type="PROSITE" id="PS50164"/>
    </source>
</evidence>
<sequence length="170" mass="18885">MTASISITVLEVAEFASALRHHFGTAQTWRHGTPPAAPGVYVWATKGAVLYIGSAASLADRLAGYHGWITRYNPEERWEVSVIHMLKTHGANVCWLPTVDHPDALLLESRLIEWHRAKVGVAPVVVGWEAKRKSRRAAAEAWARNLWNDEQPPLGESQEDGHWPDIGRVA</sequence>
<dbReference type="SMART" id="SM00465">
    <property type="entry name" value="GIYc"/>
    <property type="match status" value="1"/>
</dbReference>
<dbReference type="InterPro" id="IPR000305">
    <property type="entry name" value="GIY-YIG_endonuc"/>
</dbReference>
<dbReference type="InterPro" id="IPR035901">
    <property type="entry name" value="GIY-YIG_endonuc_sf"/>
</dbReference>
<evidence type="ECO:0000256" key="1">
    <source>
        <dbReference type="SAM" id="MobiDB-lite"/>
    </source>
</evidence>
<gene>
    <name evidence="3" type="ORF">D7I43_30555</name>
</gene>
<feature type="compositionally biased region" description="Basic and acidic residues" evidence="1">
    <location>
        <begin position="159"/>
        <end position="170"/>
    </location>
</feature>
<dbReference type="OrthoDB" id="5190670at2"/>
<comment type="caution">
    <text evidence="3">The sequence shown here is derived from an EMBL/GenBank/DDBJ whole genome shotgun (WGS) entry which is preliminary data.</text>
</comment>